<feature type="non-terminal residue" evidence="1">
    <location>
        <position position="1"/>
    </location>
</feature>
<keyword evidence="2" id="KW-1185">Reference proteome</keyword>
<organism evidence="1 2">
    <name type="scientific">Aphis craccivora</name>
    <name type="common">Cowpea aphid</name>
    <dbReference type="NCBI Taxonomy" id="307492"/>
    <lineage>
        <taxon>Eukaryota</taxon>
        <taxon>Metazoa</taxon>
        <taxon>Ecdysozoa</taxon>
        <taxon>Arthropoda</taxon>
        <taxon>Hexapoda</taxon>
        <taxon>Insecta</taxon>
        <taxon>Pterygota</taxon>
        <taxon>Neoptera</taxon>
        <taxon>Paraneoptera</taxon>
        <taxon>Hemiptera</taxon>
        <taxon>Sternorrhyncha</taxon>
        <taxon>Aphidomorpha</taxon>
        <taxon>Aphidoidea</taxon>
        <taxon>Aphididae</taxon>
        <taxon>Aphidini</taxon>
        <taxon>Aphis</taxon>
        <taxon>Aphis</taxon>
    </lineage>
</organism>
<comment type="caution">
    <text evidence="1">The sequence shown here is derived from an EMBL/GenBank/DDBJ whole genome shotgun (WGS) entry which is preliminary data.</text>
</comment>
<dbReference type="AlphaFoldDB" id="A0A6G0WJV7"/>
<accession>A0A6G0WJV7</accession>
<evidence type="ECO:0000313" key="2">
    <source>
        <dbReference type="Proteomes" id="UP000478052"/>
    </source>
</evidence>
<gene>
    <name evidence="1" type="ORF">FWK35_00026405</name>
</gene>
<proteinExistence type="predicted"/>
<protein>
    <submittedName>
        <fullName evidence="1">Uncharacterized protein</fullName>
    </submittedName>
</protein>
<sequence length="120" mass="14244">QEHNIYNFTETTPQKSIKQSTSKILNPTKLKKQKGITAIEKPIILQKRLPKVGKKSKFIRIPWTEEQKAITKKYFQKHILLRKPPKKGECEDFLVKNQILMSGFPWRKVKTFVYNLYKDL</sequence>
<dbReference type="Proteomes" id="UP000478052">
    <property type="component" value="Unassembled WGS sequence"/>
</dbReference>
<reference evidence="1 2" key="1">
    <citation type="submission" date="2019-08" db="EMBL/GenBank/DDBJ databases">
        <title>Whole genome of Aphis craccivora.</title>
        <authorList>
            <person name="Voronova N.V."/>
            <person name="Shulinski R.S."/>
            <person name="Bandarenka Y.V."/>
            <person name="Zhorov D.G."/>
            <person name="Warner D."/>
        </authorList>
    </citation>
    <scope>NUCLEOTIDE SEQUENCE [LARGE SCALE GENOMIC DNA]</scope>
    <source>
        <strain evidence="1">180601</strain>
        <tissue evidence="1">Whole Body</tissue>
    </source>
</reference>
<evidence type="ECO:0000313" key="1">
    <source>
        <dbReference type="EMBL" id="KAF0727516.1"/>
    </source>
</evidence>
<dbReference type="EMBL" id="VUJU01008655">
    <property type="protein sequence ID" value="KAF0727516.1"/>
    <property type="molecule type" value="Genomic_DNA"/>
</dbReference>
<dbReference type="OrthoDB" id="6783964at2759"/>
<name>A0A6G0WJV7_APHCR</name>